<feature type="transmembrane region" description="Helical" evidence="5">
    <location>
        <begin position="66"/>
        <end position="88"/>
    </location>
</feature>
<evidence type="ECO:0000256" key="4">
    <source>
        <dbReference type="ARBA" id="ARBA00023136"/>
    </source>
</evidence>
<keyword evidence="3 5" id="KW-1133">Transmembrane helix</keyword>
<keyword evidence="2 5" id="KW-0812">Transmembrane</keyword>
<dbReference type="OrthoDB" id="1077582at2759"/>
<evidence type="ECO:0000256" key="3">
    <source>
        <dbReference type="ARBA" id="ARBA00022989"/>
    </source>
</evidence>
<evidence type="ECO:0000256" key="5">
    <source>
        <dbReference type="SAM" id="Phobius"/>
    </source>
</evidence>
<dbReference type="InterPro" id="IPR032805">
    <property type="entry name" value="Wax_synthase_dom"/>
</dbReference>
<keyword evidence="4 5" id="KW-0472">Membrane</keyword>
<dbReference type="Pfam" id="PF13813">
    <property type="entry name" value="MBOAT_2"/>
    <property type="match status" value="1"/>
</dbReference>
<proteinExistence type="predicted"/>
<feature type="transmembrane region" description="Helical" evidence="5">
    <location>
        <begin position="337"/>
        <end position="355"/>
    </location>
</feature>
<comment type="caution">
    <text evidence="7">The sequence shown here is derived from an EMBL/GenBank/DDBJ whole genome shotgun (WGS) entry which is preliminary data.</text>
</comment>
<dbReference type="EMBL" id="RSCE01000002">
    <property type="protein sequence ID" value="RSH86539.1"/>
    <property type="molecule type" value="Genomic_DNA"/>
</dbReference>
<dbReference type="GO" id="GO:0016020">
    <property type="term" value="C:membrane"/>
    <property type="evidence" value="ECO:0007669"/>
    <property type="project" value="UniProtKB-SubCell"/>
</dbReference>
<feature type="transmembrane region" description="Helical" evidence="5">
    <location>
        <begin position="94"/>
        <end position="111"/>
    </location>
</feature>
<feature type="transmembrane region" description="Helical" evidence="5">
    <location>
        <begin position="367"/>
        <end position="385"/>
    </location>
</feature>
<gene>
    <name evidence="7" type="ORF">EHS24_004806</name>
</gene>
<name>A0A427Y617_9TREE</name>
<reference evidence="7 8" key="1">
    <citation type="submission" date="2018-11" db="EMBL/GenBank/DDBJ databases">
        <title>Genome sequence of Apiotrichum porosum DSM 27194.</title>
        <authorList>
            <person name="Aliyu H."/>
            <person name="Gorte O."/>
            <person name="Ochsenreither K."/>
        </authorList>
    </citation>
    <scope>NUCLEOTIDE SEQUENCE [LARGE SCALE GENOMIC DNA]</scope>
    <source>
        <strain evidence="7 8">DSM 27194</strain>
    </source>
</reference>
<feature type="transmembrane region" description="Helical" evidence="5">
    <location>
        <begin position="41"/>
        <end position="59"/>
    </location>
</feature>
<organism evidence="7 8">
    <name type="scientific">Apiotrichum porosum</name>
    <dbReference type="NCBI Taxonomy" id="105984"/>
    <lineage>
        <taxon>Eukaryota</taxon>
        <taxon>Fungi</taxon>
        <taxon>Dikarya</taxon>
        <taxon>Basidiomycota</taxon>
        <taxon>Agaricomycotina</taxon>
        <taxon>Tremellomycetes</taxon>
        <taxon>Trichosporonales</taxon>
        <taxon>Trichosporonaceae</taxon>
        <taxon>Apiotrichum</taxon>
    </lineage>
</organism>
<feature type="transmembrane region" description="Helical" evidence="5">
    <location>
        <begin position="247"/>
        <end position="264"/>
    </location>
</feature>
<accession>A0A427Y617</accession>
<keyword evidence="8" id="KW-1185">Reference proteome</keyword>
<evidence type="ECO:0000313" key="7">
    <source>
        <dbReference type="EMBL" id="RSH86539.1"/>
    </source>
</evidence>
<evidence type="ECO:0000313" key="8">
    <source>
        <dbReference type="Proteomes" id="UP000279236"/>
    </source>
</evidence>
<protein>
    <recommendedName>
        <fullName evidence="6">Wax synthase domain-containing protein</fullName>
    </recommendedName>
</protein>
<sequence>MLTPNSTIATMSSWGKGPFGPLNPVHEHIMRNAEDIQPAALVWWAVGTAPLVGQAWFILAPNTRPVRAALAAAGVSLLTHAFMSYRFLDPHKNLMNNFFGFVWLYIIIKYVEWGMLEGPIVDPWMKKGRSRPMAAIDLLFNVRNVYLGSIGLDNGMGPPNATVKDIVVASHLPRPWRPLPRWLTILRHLYAFGWRILGADVIYAMIERVGKDTICYPGGMPGGGAVDSFVTHTAVTMFPGTQIQYELPSLLLTALVCLVVPAVIWLQLGWIYHLLAAVCVSSGLWEVSSWDVPIFDSPLRLDSIMAFWGRRWHGVVRHEFTILSVILERMLFIPAHSLLRVTLVYLISAAFHIVGQLSMDPVPDPTGIAMIFILSAVGCGLELSWKRVTGQRVEGFLGRLWVYPYMIWAVRAATDGWIDAGFLAGPPFGMGRVVNDWLTTWMYHDHARSI</sequence>
<dbReference type="RefSeq" id="XP_028479324.1">
    <property type="nucleotide sequence ID" value="XM_028620352.1"/>
</dbReference>
<evidence type="ECO:0000259" key="6">
    <source>
        <dbReference type="Pfam" id="PF13813"/>
    </source>
</evidence>
<dbReference type="STRING" id="105984.A0A427Y617"/>
<dbReference type="AlphaFoldDB" id="A0A427Y617"/>
<feature type="domain" description="Wax synthase" evidence="6">
    <location>
        <begin position="293"/>
        <end position="374"/>
    </location>
</feature>
<evidence type="ECO:0000256" key="1">
    <source>
        <dbReference type="ARBA" id="ARBA00004141"/>
    </source>
</evidence>
<dbReference type="Proteomes" id="UP000279236">
    <property type="component" value="Unassembled WGS sequence"/>
</dbReference>
<dbReference type="GeneID" id="39589349"/>
<comment type="subcellular location">
    <subcellularLocation>
        <location evidence="1">Membrane</location>
        <topology evidence="1">Multi-pass membrane protein</topology>
    </subcellularLocation>
</comment>
<evidence type="ECO:0000256" key="2">
    <source>
        <dbReference type="ARBA" id="ARBA00022692"/>
    </source>
</evidence>